<dbReference type="RefSeq" id="WP_243322037.1">
    <property type="nucleotide sequence ID" value="NZ_JALGCL010000004.1"/>
</dbReference>
<feature type="chain" id="PRO_5047096241" description="Polymer-forming cytoskeletal protein" evidence="1">
    <location>
        <begin position="23"/>
        <end position="225"/>
    </location>
</feature>
<name>A0ABT0A682_9GAMM</name>
<feature type="signal peptide" evidence="1">
    <location>
        <begin position="1"/>
        <end position="22"/>
    </location>
</feature>
<evidence type="ECO:0008006" key="4">
    <source>
        <dbReference type="Google" id="ProtNLM"/>
    </source>
</evidence>
<protein>
    <recommendedName>
        <fullName evidence="4">Polymer-forming cytoskeletal protein</fullName>
    </recommendedName>
</protein>
<comment type="caution">
    <text evidence="2">The sequence shown here is derived from an EMBL/GenBank/DDBJ whole genome shotgun (WGS) entry which is preliminary data.</text>
</comment>
<accession>A0ABT0A682</accession>
<evidence type="ECO:0000256" key="1">
    <source>
        <dbReference type="SAM" id="SignalP"/>
    </source>
</evidence>
<reference evidence="2 3" key="1">
    <citation type="submission" date="2022-03" db="EMBL/GenBank/DDBJ databases">
        <title>Luteimonas soily sp. nov., a novel bacterium isolated from the soil.</title>
        <authorList>
            <person name="Zhang X."/>
        </authorList>
    </citation>
    <scope>NUCLEOTIDE SEQUENCE [LARGE SCALE GENOMIC DNA]</scope>
    <source>
        <strain evidence="2 3">50</strain>
    </source>
</reference>
<evidence type="ECO:0000313" key="3">
    <source>
        <dbReference type="Proteomes" id="UP001165423"/>
    </source>
</evidence>
<sequence length="225" mass="23291">MTRTRLAIALAVLAAVATPAFAQGQDIDKVNGSITAEAGQQYGDLETVNGSIHLEARARLGDAETVNGGIKGADDIHSRDLSTVNGGIRLGERAQVDGSVETVNGSVFLDRGSRVSRGVSTVNGAIGLVDTDLGGGIETVSGDITVGVGSHVKGGIHVEKPNRHGFSLHMGKQRPPKIVVGPDAVVEGALVFEREVTLYVHDSARIGTVTGATVVRFSTPTPPQR</sequence>
<dbReference type="EMBL" id="JALGCL010000004">
    <property type="protein sequence ID" value="MCJ0826482.1"/>
    <property type="molecule type" value="Genomic_DNA"/>
</dbReference>
<organism evidence="2 3">
    <name type="scientific">Cognatiluteimonas sedimenti</name>
    <dbReference type="NCBI Taxonomy" id="2927791"/>
    <lineage>
        <taxon>Bacteria</taxon>
        <taxon>Pseudomonadati</taxon>
        <taxon>Pseudomonadota</taxon>
        <taxon>Gammaproteobacteria</taxon>
        <taxon>Lysobacterales</taxon>
        <taxon>Lysobacteraceae</taxon>
        <taxon>Cognatiluteimonas</taxon>
    </lineage>
</organism>
<gene>
    <name evidence="2" type="ORF">MQC88_11055</name>
</gene>
<proteinExistence type="predicted"/>
<keyword evidence="3" id="KW-1185">Reference proteome</keyword>
<keyword evidence="1" id="KW-0732">Signal</keyword>
<dbReference type="Proteomes" id="UP001165423">
    <property type="component" value="Unassembled WGS sequence"/>
</dbReference>
<evidence type="ECO:0000313" key="2">
    <source>
        <dbReference type="EMBL" id="MCJ0826482.1"/>
    </source>
</evidence>